<reference evidence="2" key="1">
    <citation type="journal article" date="2023" name="G3 (Bethesda)">
        <title>Genome assembly and association tests identify interacting loci associated with vigor, precocity, and sex in interspecific pistachio rootstocks.</title>
        <authorList>
            <person name="Palmer W."/>
            <person name="Jacygrad E."/>
            <person name="Sagayaradj S."/>
            <person name="Cavanaugh K."/>
            <person name="Han R."/>
            <person name="Bertier L."/>
            <person name="Beede B."/>
            <person name="Kafkas S."/>
            <person name="Golino D."/>
            <person name="Preece J."/>
            <person name="Michelmore R."/>
        </authorList>
    </citation>
    <scope>NUCLEOTIDE SEQUENCE [LARGE SCALE GENOMIC DNA]</scope>
</reference>
<dbReference type="Proteomes" id="UP001163603">
    <property type="component" value="Chromosome 5"/>
</dbReference>
<gene>
    <name evidence="1" type="ORF">Pint_26588</name>
</gene>
<comment type="caution">
    <text evidence="1">The sequence shown here is derived from an EMBL/GenBank/DDBJ whole genome shotgun (WGS) entry which is preliminary data.</text>
</comment>
<evidence type="ECO:0000313" key="2">
    <source>
        <dbReference type="Proteomes" id="UP001163603"/>
    </source>
</evidence>
<dbReference type="EMBL" id="CM047740">
    <property type="protein sequence ID" value="KAJ0039997.1"/>
    <property type="molecule type" value="Genomic_DNA"/>
</dbReference>
<keyword evidence="2" id="KW-1185">Reference proteome</keyword>
<protein>
    <submittedName>
        <fullName evidence="1">Uncharacterized protein</fullName>
    </submittedName>
</protein>
<name>A0ACC0YNF1_9ROSI</name>
<evidence type="ECO:0000313" key="1">
    <source>
        <dbReference type="EMBL" id="KAJ0039997.1"/>
    </source>
</evidence>
<proteinExistence type="predicted"/>
<accession>A0ACC0YNF1</accession>
<sequence>MVAHPPQYLSSLSCELRIIKAKNIEFNKSTSKGGLFVRYYLSAGNNKRIQLNTKEISPSSGNLIWNESFSLECLGSEDSISNLKQQSVVFELRWRRTTPSFLGKKCKSQLLGRAEISWEKVLESPKMEIENWVVMASTQSNNTRVYNEDVKPPSVQVAMKVEVPKLVEMRKNERLKKRGHHEECGCGDGGAFHCVDYELFALVGALEAL</sequence>
<organism evidence="1 2">
    <name type="scientific">Pistacia integerrima</name>
    <dbReference type="NCBI Taxonomy" id="434235"/>
    <lineage>
        <taxon>Eukaryota</taxon>
        <taxon>Viridiplantae</taxon>
        <taxon>Streptophyta</taxon>
        <taxon>Embryophyta</taxon>
        <taxon>Tracheophyta</taxon>
        <taxon>Spermatophyta</taxon>
        <taxon>Magnoliopsida</taxon>
        <taxon>eudicotyledons</taxon>
        <taxon>Gunneridae</taxon>
        <taxon>Pentapetalae</taxon>
        <taxon>rosids</taxon>
        <taxon>malvids</taxon>
        <taxon>Sapindales</taxon>
        <taxon>Anacardiaceae</taxon>
        <taxon>Pistacia</taxon>
    </lineage>
</organism>